<dbReference type="EMBL" id="JPKZ01003287">
    <property type="protein sequence ID" value="KHN72147.1"/>
    <property type="molecule type" value="Genomic_DNA"/>
</dbReference>
<accession>A0A0B2USP4</accession>
<protein>
    <submittedName>
        <fullName evidence="1">Uncharacterized protein</fullName>
    </submittedName>
</protein>
<dbReference type="AlphaFoldDB" id="A0A0B2USP4"/>
<reference evidence="1 2" key="1">
    <citation type="submission" date="2014-11" db="EMBL/GenBank/DDBJ databases">
        <title>Genetic blueprint of the zoonotic pathogen Toxocara canis.</title>
        <authorList>
            <person name="Zhu X.-Q."/>
            <person name="Korhonen P.K."/>
            <person name="Cai H."/>
            <person name="Young N.D."/>
            <person name="Nejsum P."/>
            <person name="von Samson-Himmelstjerna G."/>
            <person name="Boag P.R."/>
            <person name="Tan P."/>
            <person name="Li Q."/>
            <person name="Min J."/>
            <person name="Yang Y."/>
            <person name="Wang X."/>
            <person name="Fang X."/>
            <person name="Hall R.S."/>
            <person name="Hofmann A."/>
            <person name="Sternberg P.W."/>
            <person name="Jex A.R."/>
            <person name="Gasser R.B."/>
        </authorList>
    </citation>
    <scope>NUCLEOTIDE SEQUENCE [LARGE SCALE GENOMIC DNA]</scope>
    <source>
        <strain evidence="1">PN_DK_2014</strain>
    </source>
</reference>
<comment type="caution">
    <text evidence="1">The sequence shown here is derived from an EMBL/GenBank/DDBJ whole genome shotgun (WGS) entry which is preliminary data.</text>
</comment>
<organism evidence="1 2">
    <name type="scientific">Toxocara canis</name>
    <name type="common">Canine roundworm</name>
    <dbReference type="NCBI Taxonomy" id="6265"/>
    <lineage>
        <taxon>Eukaryota</taxon>
        <taxon>Metazoa</taxon>
        <taxon>Ecdysozoa</taxon>
        <taxon>Nematoda</taxon>
        <taxon>Chromadorea</taxon>
        <taxon>Rhabditida</taxon>
        <taxon>Spirurina</taxon>
        <taxon>Ascaridomorpha</taxon>
        <taxon>Ascaridoidea</taxon>
        <taxon>Toxocaridae</taxon>
        <taxon>Toxocara</taxon>
    </lineage>
</organism>
<sequence length="88" mass="9743">MANELLCPFEALVVDGVHRTVMRGVSVITNVEAQYISITVLLFRRDDLLLILLGRRQCSLDDGFLLHAGHPLSSRRTSISPQSRIGPS</sequence>
<gene>
    <name evidence="1" type="ORF">Tcan_09400</name>
</gene>
<dbReference type="Proteomes" id="UP000031036">
    <property type="component" value="Unassembled WGS sequence"/>
</dbReference>
<evidence type="ECO:0000313" key="1">
    <source>
        <dbReference type="EMBL" id="KHN72147.1"/>
    </source>
</evidence>
<proteinExistence type="predicted"/>
<keyword evidence="2" id="KW-1185">Reference proteome</keyword>
<evidence type="ECO:0000313" key="2">
    <source>
        <dbReference type="Proteomes" id="UP000031036"/>
    </source>
</evidence>
<name>A0A0B2USP4_TOXCA</name>